<evidence type="ECO:0000256" key="1">
    <source>
        <dbReference type="SAM" id="MobiDB-lite"/>
    </source>
</evidence>
<feature type="region of interest" description="Disordered" evidence="1">
    <location>
        <begin position="104"/>
        <end position="140"/>
    </location>
</feature>
<name>A0A0E1RVJ4_COCIM</name>
<reference evidence="3" key="1">
    <citation type="journal article" date="2009" name="Genome Res.">
        <title>Comparative genomic analyses of the human fungal pathogens Coccidioides and their relatives.</title>
        <authorList>
            <person name="Sharpton T.J."/>
            <person name="Stajich J.E."/>
            <person name="Rounsley S.D."/>
            <person name="Gardner M.J."/>
            <person name="Wortman J.R."/>
            <person name="Jordar V.S."/>
            <person name="Maiti R."/>
            <person name="Kodira C.D."/>
            <person name="Neafsey D.E."/>
            <person name="Zeng Q."/>
            <person name="Hung C.-Y."/>
            <person name="McMahan C."/>
            <person name="Muszewska A."/>
            <person name="Grynberg M."/>
            <person name="Mandel M.A."/>
            <person name="Kellner E.M."/>
            <person name="Barker B.M."/>
            <person name="Galgiani J.N."/>
            <person name="Orbach M.J."/>
            <person name="Kirkland T.N."/>
            <person name="Cole G.T."/>
            <person name="Henn M.R."/>
            <person name="Birren B.W."/>
            <person name="Taylor J.W."/>
        </authorList>
    </citation>
    <scope>NUCLEOTIDE SEQUENCE [LARGE SCALE GENOMIC DNA]</scope>
    <source>
        <strain evidence="3">RS</strain>
    </source>
</reference>
<dbReference type="Proteomes" id="UP000001261">
    <property type="component" value="Unassembled WGS sequence"/>
</dbReference>
<keyword evidence="3" id="KW-1185">Reference proteome</keyword>
<feature type="compositionally biased region" description="Basic residues" evidence="1">
    <location>
        <begin position="1"/>
        <end position="18"/>
    </location>
</feature>
<dbReference type="GeneID" id="4559697"/>
<dbReference type="EMBL" id="GG704913">
    <property type="protein sequence ID" value="EAS29990.1"/>
    <property type="molecule type" value="Genomic_DNA"/>
</dbReference>
<evidence type="ECO:0000313" key="3">
    <source>
        <dbReference type="Proteomes" id="UP000001261"/>
    </source>
</evidence>
<evidence type="ECO:0000313" key="2">
    <source>
        <dbReference type="EMBL" id="EAS29990.1"/>
    </source>
</evidence>
<dbReference type="KEGG" id="cim:CIMG_08736"/>
<protein>
    <submittedName>
        <fullName evidence="2">Uncharacterized protein</fullName>
    </submittedName>
</protein>
<accession>A0A0E1RVJ4</accession>
<dbReference type="VEuPathDB" id="FungiDB:CIMG_08736"/>
<feature type="compositionally biased region" description="Basic and acidic residues" evidence="1">
    <location>
        <begin position="19"/>
        <end position="34"/>
    </location>
</feature>
<dbReference type="InParanoid" id="A0A0E1RVJ4"/>
<dbReference type="OrthoDB" id="4378821at2759"/>
<dbReference type="OMA" id="STHYTTY"/>
<feature type="region of interest" description="Disordered" evidence="1">
    <location>
        <begin position="1"/>
        <end position="34"/>
    </location>
</feature>
<reference evidence="3" key="2">
    <citation type="journal article" date="2010" name="Genome Res.">
        <title>Population genomic sequencing of Coccidioides fungi reveals recent hybridization and transposon control.</title>
        <authorList>
            <person name="Neafsey D.E."/>
            <person name="Barker B.M."/>
            <person name="Sharpton T.J."/>
            <person name="Stajich J.E."/>
            <person name="Park D.J."/>
            <person name="Whiston E."/>
            <person name="Hung C.-Y."/>
            <person name="McMahan C."/>
            <person name="White J."/>
            <person name="Sykes S."/>
            <person name="Heiman D."/>
            <person name="Young S."/>
            <person name="Zeng Q."/>
            <person name="Abouelleil A."/>
            <person name="Aftuck L."/>
            <person name="Bessette D."/>
            <person name="Brown A."/>
            <person name="FitzGerald M."/>
            <person name="Lui A."/>
            <person name="Macdonald J.P."/>
            <person name="Priest M."/>
            <person name="Orbach M.J."/>
            <person name="Galgiani J.N."/>
            <person name="Kirkland T.N."/>
            <person name="Cole G.T."/>
            <person name="Birren B.W."/>
            <person name="Henn M.R."/>
            <person name="Taylor J.W."/>
            <person name="Rounsley S.D."/>
        </authorList>
    </citation>
    <scope>GENOME REANNOTATION</scope>
    <source>
        <strain evidence="3">RS</strain>
    </source>
</reference>
<proteinExistence type="predicted"/>
<dbReference type="AlphaFoldDB" id="A0A0E1RVJ4"/>
<gene>
    <name evidence="2" type="ORF">CIMG_08736</name>
</gene>
<sequence length="156" mass="18435">MARSSIRRQRKVDRRRFRNKDPKKKEKADRERYRRQKESLFIRANQLFLDGTEIGHNRYVYVCIKDCKGTGPGKYHTYSSHWTSSWPPHRQDVEQHFPLTQFYSPEDFESDEPNEKAGKSPEPNQHLRPRQKRFKISTPPSLDLNAIIDESSSCGA</sequence>
<dbReference type="RefSeq" id="XP_001241573.1">
    <property type="nucleotide sequence ID" value="XM_001241572.1"/>
</dbReference>
<organism evidence="2 3">
    <name type="scientific">Coccidioides immitis (strain RS)</name>
    <name type="common">Valley fever fungus</name>
    <dbReference type="NCBI Taxonomy" id="246410"/>
    <lineage>
        <taxon>Eukaryota</taxon>
        <taxon>Fungi</taxon>
        <taxon>Dikarya</taxon>
        <taxon>Ascomycota</taxon>
        <taxon>Pezizomycotina</taxon>
        <taxon>Eurotiomycetes</taxon>
        <taxon>Eurotiomycetidae</taxon>
        <taxon>Onygenales</taxon>
        <taxon>Onygenaceae</taxon>
        <taxon>Coccidioides</taxon>
    </lineage>
</organism>